<dbReference type="InterPro" id="IPR050266">
    <property type="entry name" value="AB_hydrolase_sf"/>
</dbReference>
<dbReference type="STRING" id="36856.ATB98_20770"/>
<proteinExistence type="predicted"/>
<evidence type="ECO:0000259" key="1">
    <source>
        <dbReference type="Pfam" id="PF12697"/>
    </source>
</evidence>
<dbReference type="PANTHER" id="PTHR43798">
    <property type="entry name" value="MONOACYLGLYCEROL LIPASE"/>
    <property type="match status" value="1"/>
</dbReference>
<protein>
    <recommendedName>
        <fullName evidence="1">AB hydrolase-1 domain-containing protein</fullName>
    </recommendedName>
</protein>
<dbReference type="Gene3D" id="3.40.50.1820">
    <property type="entry name" value="alpha/beta hydrolase"/>
    <property type="match status" value="1"/>
</dbReference>
<dbReference type="EMBL" id="LNQB01000062">
    <property type="protein sequence ID" value="OAP48252.1"/>
    <property type="molecule type" value="Genomic_DNA"/>
</dbReference>
<sequence length="244" mass="26924">MTTIVTIPGIMSDARTWSTIADALKCEGTTVHVADTSSDTTLEGMAARALSEAHGELIVLAHSMGGRVAMEIGRQAPERIRAMVLASTNAEGPDVHEAAQREARIAEANADMIAYARGWIPKVISAASMRNADLVFRIQEVVEDCPPEMHERQNRALLVRPDATTYLGTFEFPVLLITGSEDRLSTAVTHDAIAGMMRDAESVIIEDAGHLLPFEQPQRVFETIKEWLSRKDLHRCEYSTRKIR</sequence>
<dbReference type="RefSeq" id="WP_084435331.1">
    <property type="nucleotide sequence ID" value="NZ_LNQB01000062.1"/>
</dbReference>
<dbReference type="Proteomes" id="UP000078507">
    <property type="component" value="Unassembled WGS sequence"/>
</dbReference>
<keyword evidence="3" id="KW-1185">Reference proteome</keyword>
<gene>
    <name evidence="2" type="ORF">ATB98_20770</name>
</gene>
<dbReference type="InterPro" id="IPR000073">
    <property type="entry name" value="AB_hydrolase_1"/>
</dbReference>
<comment type="caution">
    <text evidence="2">The sequence shown here is derived from an EMBL/GenBank/DDBJ whole genome shotgun (WGS) entry which is preliminary data.</text>
</comment>
<name>A0A178YL64_SINSA</name>
<dbReference type="Pfam" id="PF12697">
    <property type="entry name" value="Abhydrolase_6"/>
    <property type="match status" value="1"/>
</dbReference>
<evidence type="ECO:0000313" key="2">
    <source>
        <dbReference type="EMBL" id="OAP48252.1"/>
    </source>
</evidence>
<dbReference type="AlphaFoldDB" id="A0A178YL64"/>
<evidence type="ECO:0000313" key="3">
    <source>
        <dbReference type="Proteomes" id="UP000078507"/>
    </source>
</evidence>
<dbReference type="PANTHER" id="PTHR43798:SF29">
    <property type="entry name" value="AB HYDROLASE-1 DOMAIN-CONTAINING PROTEIN"/>
    <property type="match status" value="1"/>
</dbReference>
<dbReference type="SUPFAM" id="SSF53474">
    <property type="entry name" value="alpha/beta-Hydrolases"/>
    <property type="match status" value="1"/>
</dbReference>
<reference evidence="2 3" key="1">
    <citation type="submission" date="2015-11" db="EMBL/GenBank/DDBJ databases">
        <title>Ensifer anhuiense sp. nov., an effective nitrogen fixation bacterium with Glycine soja.</title>
        <authorList>
            <person name="Yan H."/>
            <person name="Chen W."/>
        </authorList>
    </citation>
    <scope>NUCLEOTIDE SEQUENCE [LARGE SCALE GENOMIC DNA]</scope>
    <source>
        <strain evidence="2 3">LMG 7837</strain>
    </source>
</reference>
<feature type="domain" description="AB hydrolase-1" evidence="1">
    <location>
        <begin position="4"/>
        <end position="222"/>
    </location>
</feature>
<dbReference type="OrthoDB" id="5491135at2"/>
<organism evidence="2 3">
    <name type="scientific">Sinorhizobium saheli</name>
    <dbReference type="NCBI Taxonomy" id="36856"/>
    <lineage>
        <taxon>Bacteria</taxon>
        <taxon>Pseudomonadati</taxon>
        <taxon>Pseudomonadota</taxon>
        <taxon>Alphaproteobacteria</taxon>
        <taxon>Hyphomicrobiales</taxon>
        <taxon>Rhizobiaceae</taxon>
        <taxon>Sinorhizobium/Ensifer group</taxon>
        <taxon>Sinorhizobium</taxon>
    </lineage>
</organism>
<dbReference type="InterPro" id="IPR029058">
    <property type="entry name" value="AB_hydrolase_fold"/>
</dbReference>
<accession>A0A178YL64</accession>